<dbReference type="EMBL" id="JAFKCZ010000009">
    <property type="protein sequence ID" value="MBN7797644.1"/>
    <property type="molecule type" value="Genomic_DNA"/>
</dbReference>
<organism evidence="1 2">
    <name type="scientific">Parahaliea mediterranea</name>
    <dbReference type="NCBI Taxonomy" id="651086"/>
    <lineage>
        <taxon>Bacteria</taxon>
        <taxon>Pseudomonadati</taxon>
        <taxon>Pseudomonadota</taxon>
        <taxon>Gammaproteobacteria</taxon>
        <taxon>Cellvibrionales</taxon>
        <taxon>Halieaceae</taxon>
        <taxon>Parahaliea</taxon>
    </lineage>
</organism>
<dbReference type="SUPFAM" id="SSF50242">
    <property type="entry name" value="TIMP-like"/>
    <property type="match status" value="1"/>
</dbReference>
<proteinExistence type="predicted"/>
<evidence type="ECO:0000313" key="1">
    <source>
        <dbReference type="EMBL" id="MBN7797644.1"/>
    </source>
</evidence>
<dbReference type="InterPro" id="IPR008993">
    <property type="entry name" value="TIMP-like_OB-fold"/>
</dbReference>
<name>A0A939DG86_9GAMM</name>
<accession>A0A939DG86</accession>
<protein>
    <submittedName>
        <fullName evidence="1">Uncharacterized protein</fullName>
    </submittedName>
</protein>
<comment type="caution">
    <text evidence="1">The sequence shown here is derived from an EMBL/GenBank/DDBJ whole genome shotgun (WGS) entry which is preliminary data.</text>
</comment>
<reference evidence="1" key="1">
    <citation type="submission" date="2021-02" db="EMBL/GenBank/DDBJ databases">
        <title>PHA producing bacteria isolated from coastal sediment in Guangdong, Shenzhen.</title>
        <authorList>
            <person name="Zheng W."/>
            <person name="Yu S."/>
            <person name="Huang Y."/>
        </authorList>
    </citation>
    <scope>NUCLEOTIDE SEQUENCE</scope>
    <source>
        <strain evidence="1">TN14-10</strain>
    </source>
</reference>
<dbReference type="Gene3D" id="2.40.50.120">
    <property type="match status" value="1"/>
</dbReference>
<sequence length="150" mass="16988">MEKLYAIATIVVSLLLVSAGAKASCWVKYTSEEVQFHRAVLNSDLIFVGEVKSVIKTIYQERRDSERIIDISADFKILQMIKGADSNSINVSGDNVDRCGCNYNFQPEIEYLVFARLIDERYRTHHCNLITTEYSDDIPSIEELIGSVDS</sequence>
<dbReference type="RefSeq" id="WP_206561094.1">
    <property type="nucleotide sequence ID" value="NZ_JAFKCZ010000009.1"/>
</dbReference>
<evidence type="ECO:0000313" key="2">
    <source>
        <dbReference type="Proteomes" id="UP000664303"/>
    </source>
</evidence>
<dbReference type="Proteomes" id="UP000664303">
    <property type="component" value="Unassembled WGS sequence"/>
</dbReference>
<keyword evidence="2" id="KW-1185">Reference proteome</keyword>
<dbReference type="AlphaFoldDB" id="A0A939DG86"/>
<gene>
    <name evidence="1" type="ORF">JYP50_13620</name>
</gene>